<protein>
    <submittedName>
        <fullName evidence="1">Uncharacterized protein</fullName>
    </submittedName>
</protein>
<dbReference type="HOGENOM" id="CLU_2024562_0_0_0"/>
<name>D2R598_PIRSD</name>
<dbReference type="Proteomes" id="UP000001887">
    <property type="component" value="Chromosome"/>
</dbReference>
<proteinExistence type="predicted"/>
<keyword evidence="2" id="KW-1185">Reference proteome</keyword>
<dbReference type="AlphaFoldDB" id="D2R598"/>
<dbReference type="eggNOG" id="ENOG503491I">
    <property type="taxonomic scope" value="Bacteria"/>
</dbReference>
<dbReference type="KEGG" id="psl:Psta_0671"/>
<evidence type="ECO:0000313" key="2">
    <source>
        <dbReference type="Proteomes" id="UP000001887"/>
    </source>
</evidence>
<sequence length="122" mass="13815">MANFRAERLFIRVAGVLDFDPNAGIDAEEFAFIMVCDADPYDRPSLQDYTVAAGDRPRWFRAAAGLATIRAVIEEYQSTLSSAAPEQQASMEHKIEVLRVVEDKLDSIDLKDYKFHFLARDL</sequence>
<reference evidence="1 2" key="1">
    <citation type="journal article" date="2009" name="Stand. Genomic Sci.">
        <title>Complete genome sequence of Pirellula staleyi type strain (ATCC 27377).</title>
        <authorList>
            <person name="Clum A."/>
            <person name="Tindall B.J."/>
            <person name="Sikorski J."/>
            <person name="Ivanova N."/>
            <person name="Mavrommatis K."/>
            <person name="Lucas S."/>
            <person name="Glavina del Rio T."/>
            <person name="Nolan M."/>
            <person name="Chen F."/>
            <person name="Tice H."/>
            <person name="Pitluck S."/>
            <person name="Cheng J.F."/>
            <person name="Chertkov O."/>
            <person name="Brettin T."/>
            <person name="Han C."/>
            <person name="Detter J.C."/>
            <person name="Kuske C."/>
            <person name="Bruce D."/>
            <person name="Goodwin L."/>
            <person name="Ovchinikova G."/>
            <person name="Pati A."/>
            <person name="Mikhailova N."/>
            <person name="Chen A."/>
            <person name="Palaniappan K."/>
            <person name="Land M."/>
            <person name="Hauser L."/>
            <person name="Chang Y.J."/>
            <person name="Jeffries C.D."/>
            <person name="Chain P."/>
            <person name="Rohde M."/>
            <person name="Goker M."/>
            <person name="Bristow J."/>
            <person name="Eisen J.A."/>
            <person name="Markowitz V."/>
            <person name="Hugenholtz P."/>
            <person name="Kyrpides N.C."/>
            <person name="Klenk H.P."/>
            <person name="Lapidus A."/>
        </authorList>
    </citation>
    <scope>NUCLEOTIDE SEQUENCE [LARGE SCALE GENOMIC DNA]</scope>
    <source>
        <strain evidence="2">ATCC 27377 / DSM 6068 / ICPB 4128</strain>
    </source>
</reference>
<dbReference type="EMBL" id="CP001848">
    <property type="protein sequence ID" value="ADB15357.1"/>
    <property type="molecule type" value="Genomic_DNA"/>
</dbReference>
<accession>D2R598</accession>
<dbReference type="STRING" id="530564.Psta_0671"/>
<evidence type="ECO:0000313" key="1">
    <source>
        <dbReference type="EMBL" id="ADB15357.1"/>
    </source>
</evidence>
<organism evidence="1 2">
    <name type="scientific">Pirellula staleyi (strain ATCC 27377 / DSM 6068 / ICPB 4128)</name>
    <name type="common">Pirella staleyi</name>
    <dbReference type="NCBI Taxonomy" id="530564"/>
    <lineage>
        <taxon>Bacteria</taxon>
        <taxon>Pseudomonadati</taxon>
        <taxon>Planctomycetota</taxon>
        <taxon>Planctomycetia</taxon>
        <taxon>Pirellulales</taxon>
        <taxon>Pirellulaceae</taxon>
        <taxon>Pirellula</taxon>
    </lineage>
</organism>
<gene>
    <name evidence="1" type="ordered locus">Psta_0671</name>
</gene>